<comment type="caution">
    <text evidence="1">The sequence shown here is derived from an EMBL/GenBank/DDBJ whole genome shotgun (WGS) entry which is preliminary data.</text>
</comment>
<dbReference type="EMBL" id="SRYA01000157">
    <property type="protein sequence ID" value="TGY86214.1"/>
    <property type="molecule type" value="Genomic_DNA"/>
</dbReference>
<protein>
    <submittedName>
        <fullName evidence="1">Uncharacterized protein</fullName>
    </submittedName>
</protein>
<dbReference type="Proteomes" id="UP000304953">
    <property type="component" value="Unassembled WGS sequence"/>
</dbReference>
<accession>A0AC61RNA6</accession>
<sequence length="159" mass="18848">MDMKNFAAMLLKVIKKSGLPIAEIKRIQSDKGLFAIETSDNSEFLIKIANRDAKRETFFLEIDETERRIHEIYEKYVSSWEYDEILMNNDFDIDWLEDILDMKDYRRLENIILQYSSRNDELLFTLRFKYAWSLFMECAKSNESANSAKLNSNTDSAKK</sequence>
<organism evidence="1 2">
    <name type="scientific">Petralouisia muris</name>
    <dbReference type="NCBI Taxonomy" id="3032872"/>
    <lineage>
        <taxon>Bacteria</taxon>
        <taxon>Bacillati</taxon>
        <taxon>Bacillota</taxon>
        <taxon>Clostridia</taxon>
        <taxon>Lachnospirales</taxon>
        <taxon>Lachnospiraceae</taxon>
        <taxon>Petralouisia</taxon>
    </lineage>
</organism>
<name>A0AC61RNA6_9FIRM</name>
<evidence type="ECO:0000313" key="2">
    <source>
        <dbReference type="Proteomes" id="UP000304953"/>
    </source>
</evidence>
<keyword evidence="2" id="KW-1185">Reference proteome</keyword>
<reference evidence="1" key="1">
    <citation type="submission" date="2019-04" db="EMBL/GenBank/DDBJ databases">
        <title>Microbes associate with the intestines of laboratory mice.</title>
        <authorList>
            <person name="Navarre W."/>
            <person name="Wong E."/>
            <person name="Huang K."/>
            <person name="Tropini C."/>
            <person name="Ng K."/>
            <person name="Yu B."/>
        </authorList>
    </citation>
    <scope>NUCLEOTIDE SEQUENCE</scope>
    <source>
        <strain evidence="1">NM01_1-7b</strain>
    </source>
</reference>
<gene>
    <name evidence="1" type="ORF">E5329_28330</name>
</gene>
<proteinExistence type="predicted"/>
<evidence type="ECO:0000313" key="1">
    <source>
        <dbReference type="EMBL" id="TGY86214.1"/>
    </source>
</evidence>